<dbReference type="InterPro" id="IPR038352">
    <property type="entry name" value="Imelysin_sf"/>
</dbReference>
<dbReference type="Proteomes" id="UP000238801">
    <property type="component" value="Unassembled WGS sequence"/>
</dbReference>
<comment type="caution">
    <text evidence="5">The sequence shown here is derived from an EMBL/GenBank/DDBJ whole genome shotgun (WGS) entry which is preliminary data.</text>
</comment>
<dbReference type="Gene3D" id="1.20.1420.20">
    <property type="entry name" value="M75 peptidase, HXXE motif"/>
    <property type="match status" value="1"/>
</dbReference>
<evidence type="ECO:0000313" key="6">
    <source>
        <dbReference type="Proteomes" id="UP000238801"/>
    </source>
</evidence>
<name>A0A2T0X1R3_9RHOB</name>
<keyword evidence="6" id="KW-1185">Reference proteome</keyword>
<reference evidence="5 6" key="1">
    <citation type="submission" date="2018-03" db="EMBL/GenBank/DDBJ databases">
        <title>Genomic Encyclopedia of Archaeal and Bacterial Type Strains, Phase II (KMG-II): from individual species to whole genera.</title>
        <authorList>
            <person name="Goeker M."/>
        </authorList>
    </citation>
    <scope>NUCLEOTIDE SEQUENCE [LARGE SCALE GENOMIC DNA]</scope>
    <source>
        <strain evidence="5 6">DSM 29318</strain>
    </source>
</reference>
<dbReference type="GO" id="GO:0030313">
    <property type="term" value="C:cell envelope"/>
    <property type="evidence" value="ECO:0007669"/>
    <property type="project" value="UniProtKB-SubCell"/>
</dbReference>
<dbReference type="EMBL" id="PVTT01000002">
    <property type="protein sequence ID" value="PRY92889.1"/>
    <property type="molecule type" value="Genomic_DNA"/>
</dbReference>
<evidence type="ECO:0000256" key="3">
    <source>
        <dbReference type="SAM" id="SignalP"/>
    </source>
</evidence>
<keyword evidence="2 3" id="KW-0732">Signal</keyword>
<gene>
    <name evidence="5" type="ORF">BCF33_1752</name>
</gene>
<proteinExistence type="predicted"/>
<feature type="domain" description="Imelysin-like" evidence="4">
    <location>
        <begin position="33"/>
        <end position="292"/>
    </location>
</feature>
<dbReference type="CDD" id="cd14659">
    <property type="entry name" value="Imelysin-like_IPPA"/>
    <property type="match status" value="1"/>
</dbReference>
<evidence type="ECO:0000259" key="4">
    <source>
        <dbReference type="Pfam" id="PF09375"/>
    </source>
</evidence>
<evidence type="ECO:0000256" key="2">
    <source>
        <dbReference type="ARBA" id="ARBA00022729"/>
    </source>
</evidence>
<sequence>MRLALALALLAAPAAPAPADVDAALEGHVLPRIAALADAAEALSDAAAEGCEGLEGPFRDAAEAWAGASHLTLGPLEEGGRLRIVHFWPDGRDATARGLRLLREGGEGAWTPEGIARASAAARGLAGLERLIFEDGGEPCALTAALAADLAALTGAVDAGWDGFAALMRAAGEPGNARFLAPGEAEAALYTALVGGLEFTAEQRLGRPLGTFDAPRPLRAEMRRSERSLPNVAAALRALRELAALLADAPETDAAFARAIALADGLEDPALAGVAEPSERLRVEALQTAVREVWRTAEEEIGAALDVPAGFNALDGD</sequence>
<feature type="chain" id="PRO_5015485580" description="Imelysin-like domain-containing protein" evidence="3">
    <location>
        <begin position="20"/>
        <end position="317"/>
    </location>
</feature>
<dbReference type="InterPro" id="IPR034984">
    <property type="entry name" value="Imelysin-like_IPPA"/>
</dbReference>
<evidence type="ECO:0000256" key="1">
    <source>
        <dbReference type="ARBA" id="ARBA00004196"/>
    </source>
</evidence>
<comment type="subcellular location">
    <subcellularLocation>
        <location evidence="1">Cell envelope</location>
    </subcellularLocation>
</comment>
<protein>
    <recommendedName>
        <fullName evidence="4">Imelysin-like domain-containing protein</fullName>
    </recommendedName>
</protein>
<dbReference type="Pfam" id="PF09375">
    <property type="entry name" value="Peptidase_M75"/>
    <property type="match status" value="1"/>
</dbReference>
<dbReference type="AlphaFoldDB" id="A0A2T0X1R3"/>
<accession>A0A2T0X1R3</accession>
<dbReference type="RefSeq" id="WP_106160543.1">
    <property type="nucleotide sequence ID" value="NZ_PVTT01000002.1"/>
</dbReference>
<organism evidence="5 6">
    <name type="scientific">Hasllibacter halocynthiae</name>
    <dbReference type="NCBI Taxonomy" id="595589"/>
    <lineage>
        <taxon>Bacteria</taxon>
        <taxon>Pseudomonadati</taxon>
        <taxon>Pseudomonadota</taxon>
        <taxon>Alphaproteobacteria</taxon>
        <taxon>Rhodobacterales</taxon>
        <taxon>Roseobacteraceae</taxon>
        <taxon>Hasllibacter</taxon>
    </lineage>
</organism>
<evidence type="ECO:0000313" key="5">
    <source>
        <dbReference type="EMBL" id="PRY92889.1"/>
    </source>
</evidence>
<dbReference type="InterPro" id="IPR018976">
    <property type="entry name" value="Imelysin-like"/>
</dbReference>
<dbReference type="OrthoDB" id="5729110at2"/>
<feature type="signal peptide" evidence="3">
    <location>
        <begin position="1"/>
        <end position="19"/>
    </location>
</feature>